<evidence type="ECO:0000313" key="3">
    <source>
        <dbReference type="Proteomes" id="UP000430232"/>
    </source>
</evidence>
<proteinExistence type="predicted"/>
<keyword evidence="1" id="KW-0812">Transmembrane</keyword>
<feature type="transmembrane region" description="Helical" evidence="1">
    <location>
        <begin position="41"/>
        <end position="60"/>
    </location>
</feature>
<sequence length="76" mass="8599">MNDIRVNRIAACYVKAYLSLAAVISFFSAISLVQGAGWKPLLIPLPLFILLFIGITYQFVKRRREIKRGCDIHSSD</sequence>
<evidence type="ECO:0000256" key="1">
    <source>
        <dbReference type="SAM" id="Phobius"/>
    </source>
</evidence>
<comment type="caution">
    <text evidence="2">The sequence shown here is derived from an EMBL/GenBank/DDBJ whole genome shotgun (WGS) entry which is preliminary data.</text>
</comment>
<name>A0A6H9T1K9_9BURK</name>
<dbReference type="AlphaFoldDB" id="A0A6H9T1K9"/>
<dbReference type="Proteomes" id="UP000430232">
    <property type="component" value="Unassembled WGS sequence"/>
</dbReference>
<feature type="transmembrane region" description="Helical" evidence="1">
    <location>
        <begin position="12"/>
        <end position="35"/>
    </location>
</feature>
<keyword evidence="3" id="KW-1185">Reference proteome</keyword>
<dbReference type="EMBL" id="VZOJ01000040">
    <property type="protein sequence ID" value="KAB0641125.1"/>
    <property type="molecule type" value="Genomic_DNA"/>
</dbReference>
<gene>
    <name evidence="2" type="ORF">F7R21_16175</name>
</gene>
<protein>
    <submittedName>
        <fullName evidence="2">Uncharacterized protein</fullName>
    </submittedName>
</protein>
<reference evidence="2 3" key="1">
    <citation type="submission" date="2019-09" db="EMBL/GenBank/DDBJ databases">
        <title>Draft genome sequences of 48 bacterial type strains from the CCUG.</title>
        <authorList>
            <person name="Tunovic T."/>
            <person name="Pineiro-Iglesias B."/>
            <person name="Unosson C."/>
            <person name="Inganas E."/>
            <person name="Ohlen M."/>
            <person name="Cardew S."/>
            <person name="Jensie-Markopoulos S."/>
            <person name="Salva-Serra F."/>
            <person name="Jaen-Luchoro D."/>
            <person name="Karlsson R."/>
            <person name="Svensson-Stadler L."/>
            <person name="Chun J."/>
            <person name="Moore E."/>
        </authorList>
    </citation>
    <scope>NUCLEOTIDE SEQUENCE [LARGE SCALE GENOMIC DNA]</scope>
    <source>
        <strain evidence="2 3">CCUG 54555</strain>
    </source>
</reference>
<keyword evidence="1" id="KW-0472">Membrane</keyword>
<evidence type="ECO:0000313" key="2">
    <source>
        <dbReference type="EMBL" id="KAB0641125.1"/>
    </source>
</evidence>
<keyword evidence="1" id="KW-1133">Transmembrane helix</keyword>
<organism evidence="2 3">
    <name type="scientific">Burkholderia latens</name>
    <dbReference type="NCBI Taxonomy" id="488446"/>
    <lineage>
        <taxon>Bacteria</taxon>
        <taxon>Pseudomonadati</taxon>
        <taxon>Pseudomonadota</taxon>
        <taxon>Betaproteobacteria</taxon>
        <taxon>Burkholderiales</taxon>
        <taxon>Burkholderiaceae</taxon>
        <taxon>Burkholderia</taxon>
        <taxon>Burkholderia cepacia complex</taxon>
    </lineage>
</organism>
<accession>A0A6H9T1K9</accession>